<dbReference type="InterPro" id="IPR050361">
    <property type="entry name" value="MPP/UQCRC_Complex"/>
</dbReference>
<feature type="coiled-coil region" evidence="2">
    <location>
        <begin position="865"/>
        <end position="899"/>
    </location>
</feature>
<evidence type="ECO:0000256" key="1">
    <source>
        <dbReference type="ARBA" id="ARBA00007261"/>
    </source>
</evidence>
<evidence type="ECO:0000313" key="4">
    <source>
        <dbReference type="EMBL" id="ORL43838.1"/>
    </source>
</evidence>
<dbReference type="EMBL" id="ARYN01000024">
    <property type="protein sequence ID" value="ORL43838.1"/>
    <property type="molecule type" value="Genomic_DNA"/>
</dbReference>
<sequence>MGFSTTSLYSQSEKTNESDLIQGKLSNGFRYLIKPIPGENSLKMRFYVRAEESEEDFQLAHLIEHLAFRKSEAFPNGIYNIDSVFNSVGMKGPGRDIYAYSGTQLTEYIFNPNPENEKSLRLGLSWFFDISSGLKLDDEDILIEKKTLHQEHKLRTSGQEHVFVNQSIIDAAIIPCETSFDNYTRKIDNLKTSQIRKFYEAQYEPSNMVLMVVGSIVNVEELKIEIENTFKKLKPANNDKEFELESECKLAYLDQKDQFIVKMKRNLDQESRDGINFNFYYKDKVLLKNVKTKKESLKRRKQIILWDIVADAMRHQLNNLTEVYNPSYTISIEETAAKSNATVALHLRVNIPSDSKDSEVTLAKVFQQLGLLIFNGYEKKQWQEIKEMKLNEINSKFNDSLSYWEDELKNHIINGDLLNGNKNNAIESWLSDISVDEFNSYLKEFIGHAPNDIGILIPSDFENKFQNKKLRVLIDNNLMKTDQLTYKKSPNVLMTKNEVNNLEPVSYEKVSDSVSLHYRLNNGIHLVLVKDTTRKNSIKLQGFSPIGALDLNPLDFYSATYAPRIVRNSGVGEMNKFELRSILKNHSYLSVVPYVTATETGVKAETSTENTEVMMQLIYLYISNPRYDSIAYLDWKNNAKKSIESPHYNIERTNFENYIKEYFNPQKIFFASGVKYFEYSAMVDFDRAMKSYHKLFAMSDQFTYIITGDFQEEFILQLAQKYLGNLTSEYSSLNEDSGFAKQKKSEDRYVHFENKLSVSTKQNDIWYSLQFLREPDNHSWQEHLKFEFLKEVITEMIWKLRFEEGFSIYHINVKGEYHLNLSKYLLSIMLQCKPEEFDAIRNKSNEILEDITRGKIPNLVYEKVLDRMKMKYENSSKQLKSLERLYLNYSLNKKDKNENFSFPKSGELDDFFQTLNENRIMQYAREFLEEDQFFEFSM</sequence>
<name>A0A1Y1SYK6_9FLAO</name>
<evidence type="ECO:0000313" key="5">
    <source>
        <dbReference type="Proteomes" id="UP000192746"/>
    </source>
</evidence>
<dbReference type="GO" id="GO:0046872">
    <property type="term" value="F:metal ion binding"/>
    <property type="evidence" value="ECO:0007669"/>
    <property type="project" value="InterPro"/>
</dbReference>
<protein>
    <submittedName>
        <fullName evidence="4">Peptidase M16</fullName>
    </submittedName>
</protein>
<proteinExistence type="inferred from homology"/>
<keyword evidence="5" id="KW-1185">Reference proteome</keyword>
<comment type="similarity">
    <text evidence="1">Belongs to the peptidase M16 family.</text>
</comment>
<evidence type="ECO:0000256" key="2">
    <source>
        <dbReference type="SAM" id="Coils"/>
    </source>
</evidence>
<keyword evidence="2" id="KW-0175">Coiled coil</keyword>
<dbReference type="InterPro" id="IPR011249">
    <property type="entry name" value="Metalloenz_LuxS/M16"/>
</dbReference>
<dbReference type="PANTHER" id="PTHR11851:SF49">
    <property type="entry name" value="MITOCHONDRIAL-PROCESSING PEPTIDASE SUBUNIT ALPHA"/>
    <property type="match status" value="1"/>
</dbReference>
<gene>
    <name evidence="4" type="ORF">IIF7_18904</name>
</gene>
<organism evidence="4 5">
    <name type="scientific">Zunongwangia atlantica 22II14-10F7</name>
    <dbReference type="NCBI Taxonomy" id="1185767"/>
    <lineage>
        <taxon>Bacteria</taxon>
        <taxon>Pseudomonadati</taxon>
        <taxon>Bacteroidota</taxon>
        <taxon>Flavobacteriia</taxon>
        <taxon>Flavobacteriales</taxon>
        <taxon>Flavobacteriaceae</taxon>
        <taxon>Zunongwangia</taxon>
    </lineage>
</organism>
<dbReference type="AlphaFoldDB" id="A0A1Y1SYK6"/>
<dbReference type="SUPFAM" id="SSF63411">
    <property type="entry name" value="LuxS/MPP-like metallohydrolase"/>
    <property type="match status" value="2"/>
</dbReference>
<dbReference type="Proteomes" id="UP000192746">
    <property type="component" value="Unassembled WGS sequence"/>
</dbReference>
<comment type="caution">
    <text evidence="4">The sequence shown here is derived from an EMBL/GenBank/DDBJ whole genome shotgun (WGS) entry which is preliminary data.</text>
</comment>
<dbReference type="Pfam" id="PF05193">
    <property type="entry name" value="Peptidase_M16_C"/>
    <property type="match status" value="1"/>
</dbReference>
<feature type="domain" description="Peptidase M16 C-terminal" evidence="3">
    <location>
        <begin position="689"/>
        <end position="858"/>
    </location>
</feature>
<dbReference type="PANTHER" id="PTHR11851">
    <property type="entry name" value="METALLOPROTEASE"/>
    <property type="match status" value="1"/>
</dbReference>
<reference evidence="4 5" key="1">
    <citation type="submission" date="2013-04" db="EMBL/GenBank/DDBJ databases">
        <title>Zunongwangia sp. 22II14-10F7 Genome Sequencing.</title>
        <authorList>
            <person name="Lai Q."/>
            <person name="Shao Z."/>
        </authorList>
    </citation>
    <scope>NUCLEOTIDE SEQUENCE [LARGE SCALE GENOMIC DNA]</scope>
    <source>
        <strain evidence="4 5">22II14-10F7</strain>
    </source>
</reference>
<dbReference type="Gene3D" id="3.30.830.10">
    <property type="entry name" value="Metalloenzyme, LuxS/M16 peptidase-like"/>
    <property type="match status" value="2"/>
</dbReference>
<evidence type="ECO:0000259" key="3">
    <source>
        <dbReference type="Pfam" id="PF05193"/>
    </source>
</evidence>
<dbReference type="InterPro" id="IPR007863">
    <property type="entry name" value="Peptidase_M16_C"/>
</dbReference>
<accession>A0A1Y1SYK6</accession>
<dbReference type="STRING" id="1185767.IIF7_18904"/>